<dbReference type="InParanoid" id="B5Y3B9"/>
<dbReference type="PaxDb" id="2850-Phatr36666"/>
<dbReference type="Gene3D" id="3.40.50.720">
    <property type="entry name" value="NAD(P)-binding Rossmann-like Domain"/>
    <property type="match status" value="1"/>
</dbReference>
<dbReference type="HOGENOM" id="CLU_777217_0_0_1"/>
<reference evidence="2" key="2">
    <citation type="submission" date="2008-08" db="EMBL/GenBank/DDBJ databases">
        <authorList>
            <consortium name="Diatom Consortium"/>
            <person name="Grigoriev I."/>
            <person name="Grimwood J."/>
            <person name="Kuo A."/>
            <person name="Otillar R.P."/>
            <person name="Salamov A."/>
            <person name="Detter J.C."/>
            <person name="Lindquist E."/>
            <person name="Shapiro H."/>
            <person name="Lucas S."/>
            <person name="Glavina del Rio T."/>
            <person name="Pitluck S."/>
            <person name="Rokhsar D."/>
            <person name="Bowler C."/>
        </authorList>
    </citation>
    <scope>GENOME REANNOTATION</scope>
    <source>
        <strain evidence="2">CCAP 1055/1</strain>
    </source>
</reference>
<dbReference type="InterPro" id="IPR036291">
    <property type="entry name" value="NAD(P)-bd_dom_sf"/>
</dbReference>
<sequence length="339" mass="36574">MSSTALIIPVLFVVALPGMFALSTLKPLNLSQPQGAAAKPFEKKSIAVIGAGGPLGALTFGFLQRACSLYGTGLGKVRTLGATSDTATQLNRVLGKQFVLAFADESVIKLTNLQSVEALQDRFEGWNAVVWGTDVVLKTRPVTANTFETTPNDKTVELYWDADGKAGDVQTGNADEVKRSILSNVLQASRTAKLQHMVVVDDGSIPNLLEQLADCGTPYTCIRPTGPLESRQDYTFRKGVQGDLRITKLATFSATLSPRTDTPIPREDVAALCVECLQSLDWSQSRCLQVSCVGALDLPAGASGKRSDQEWCVNTFVLRDRLVGIDRKDPDEIVQPVLF</sequence>
<evidence type="ECO:0000313" key="1">
    <source>
        <dbReference type="EMBL" id="ACI65093.1"/>
    </source>
</evidence>
<accession>B5Y3B9</accession>
<dbReference type="EMBL" id="CP001141">
    <property type="protein sequence ID" value="ACI65093.1"/>
    <property type="molecule type" value="Genomic_DNA"/>
</dbReference>
<dbReference type="AlphaFoldDB" id="B5Y3B9"/>
<dbReference type="OrthoDB" id="37947at2759"/>
<gene>
    <name evidence="1" type="ORF">PHATR_36666</name>
</gene>
<dbReference type="Proteomes" id="UP000000759">
    <property type="component" value="Chromosome 11"/>
</dbReference>
<protein>
    <submittedName>
        <fullName evidence="1">Uncharacterized protein</fullName>
    </submittedName>
</protein>
<dbReference type="GeneID" id="7204576"/>
<keyword evidence="2" id="KW-1185">Reference proteome</keyword>
<dbReference type="SUPFAM" id="SSF51735">
    <property type="entry name" value="NAD(P)-binding Rossmann-fold domains"/>
    <property type="match status" value="1"/>
</dbReference>
<dbReference type="RefSeq" id="XP_002185623.1">
    <property type="nucleotide sequence ID" value="XM_002185587.1"/>
</dbReference>
<dbReference type="eggNOG" id="ENOG502SEEQ">
    <property type="taxonomic scope" value="Eukaryota"/>
</dbReference>
<organism evidence="1 2">
    <name type="scientific">Phaeodactylum tricornutum (strain CCAP 1055/1)</name>
    <dbReference type="NCBI Taxonomy" id="556484"/>
    <lineage>
        <taxon>Eukaryota</taxon>
        <taxon>Sar</taxon>
        <taxon>Stramenopiles</taxon>
        <taxon>Ochrophyta</taxon>
        <taxon>Bacillariophyta</taxon>
        <taxon>Bacillariophyceae</taxon>
        <taxon>Bacillariophycidae</taxon>
        <taxon>Naviculales</taxon>
        <taxon>Phaeodactylaceae</taxon>
        <taxon>Phaeodactylum</taxon>
    </lineage>
</organism>
<name>B5Y3B9_PHATC</name>
<proteinExistence type="predicted"/>
<evidence type="ECO:0000313" key="2">
    <source>
        <dbReference type="Proteomes" id="UP000000759"/>
    </source>
</evidence>
<dbReference type="KEGG" id="pti:PHATR_36666"/>
<reference evidence="1 2" key="1">
    <citation type="journal article" date="2008" name="Nature">
        <title>The Phaeodactylum genome reveals the evolutionary history of diatom genomes.</title>
        <authorList>
            <person name="Bowler C."/>
            <person name="Allen A.E."/>
            <person name="Badger J.H."/>
            <person name="Grimwood J."/>
            <person name="Jabbari K."/>
            <person name="Kuo A."/>
            <person name="Maheswari U."/>
            <person name="Martens C."/>
            <person name="Maumus F."/>
            <person name="Otillar R.P."/>
            <person name="Rayko E."/>
            <person name="Salamov A."/>
            <person name="Vandepoele K."/>
            <person name="Beszteri B."/>
            <person name="Gruber A."/>
            <person name="Heijde M."/>
            <person name="Katinka M."/>
            <person name="Mock T."/>
            <person name="Valentin K."/>
            <person name="Verret F."/>
            <person name="Berges J.A."/>
            <person name="Brownlee C."/>
            <person name="Cadoret J.P."/>
            <person name="Chiovitti A."/>
            <person name="Choi C.J."/>
            <person name="Coesel S."/>
            <person name="De Martino A."/>
            <person name="Detter J.C."/>
            <person name="Durkin C."/>
            <person name="Falciatore A."/>
            <person name="Fournet J."/>
            <person name="Haruta M."/>
            <person name="Huysman M.J."/>
            <person name="Jenkins B.D."/>
            <person name="Jiroutova K."/>
            <person name="Jorgensen R.E."/>
            <person name="Joubert Y."/>
            <person name="Kaplan A."/>
            <person name="Kroger N."/>
            <person name="Kroth P.G."/>
            <person name="La Roche J."/>
            <person name="Lindquist E."/>
            <person name="Lommer M."/>
            <person name="Martin-Jezequel V."/>
            <person name="Lopez P.J."/>
            <person name="Lucas S."/>
            <person name="Mangogna M."/>
            <person name="McGinnis K."/>
            <person name="Medlin L.K."/>
            <person name="Montsant A."/>
            <person name="Oudot-Le Secq M.P."/>
            <person name="Napoli C."/>
            <person name="Obornik M."/>
            <person name="Parker M.S."/>
            <person name="Petit J.L."/>
            <person name="Porcel B.M."/>
            <person name="Poulsen N."/>
            <person name="Robison M."/>
            <person name="Rychlewski L."/>
            <person name="Rynearson T.A."/>
            <person name="Schmutz J."/>
            <person name="Shapiro H."/>
            <person name="Siaut M."/>
            <person name="Stanley M."/>
            <person name="Sussman M.R."/>
            <person name="Taylor A.R."/>
            <person name="Vardi A."/>
            <person name="von Dassow P."/>
            <person name="Vyverman W."/>
            <person name="Willis A."/>
            <person name="Wyrwicz L.S."/>
            <person name="Rokhsar D.S."/>
            <person name="Weissenbach J."/>
            <person name="Armbrust E.V."/>
            <person name="Green B.R."/>
            <person name="Van de Peer Y."/>
            <person name="Grigoriev I.V."/>
        </authorList>
    </citation>
    <scope>NUCLEOTIDE SEQUENCE [LARGE SCALE GENOMIC DNA]</scope>
    <source>
        <strain evidence="1 2">CCAP 1055/1</strain>
    </source>
</reference>